<keyword evidence="2" id="KW-1185">Reference proteome</keyword>
<protein>
    <submittedName>
        <fullName evidence="1">Uncharacterized protein</fullName>
    </submittedName>
</protein>
<accession>A0ABQ7YDX7</accession>
<sequence length="86" mass="9598">VGKSLSKDEKARKLALQHWLEALNRLIFDIAMATICNSIIMLGSTVTVTNPFSIGRFAIQQSKSVTVIRSTYILRANIGLTYKEKN</sequence>
<evidence type="ECO:0000313" key="2">
    <source>
        <dbReference type="Proteomes" id="UP000824890"/>
    </source>
</evidence>
<organism evidence="1 2">
    <name type="scientific">Brassica napus</name>
    <name type="common">Rape</name>
    <dbReference type="NCBI Taxonomy" id="3708"/>
    <lineage>
        <taxon>Eukaryota</taxon>
        <taxon>Viridiplantae</taxon>
        <taxon>Streptophyta</taxon>
        <taxon>Embryophyta</taxon>
        <taxon>Tracheophyta</taxon>
        <taxon>Spermatophyta</taxon>
        <taxon>Magnoliopsida</taxon>
        <taxon>eudicotyledons</taxon>
        <taxon>Gunneridae</taxon>
        <taxon>Pentapetalae</taxon>
        <taxon>rosids</taxon>
        <taxon>malvids</taxon>
        <taxon>Brassicales</taxon>
        <taxon>Brassicaceae</taxon>
        <taxon>Brassiceae</taxon>
        <taxon>Brassica</taxon>
    </lineage>
</organism>
<feature type="non-terminal residue" evidence="1">
    <location>
        <position position="1"/>
    </location>
</feature>
<evidence type="ECO:0000313" key="1">
    <source>
        <dbReference type="EMBL" id="KAH0865305.1"/>
    </source>
</evidence>
<reference evidence="1 2" key="1">
    <citation type="submission" date="2021-05" db="EMBL/GenBank/DDBJ databases">
        <title>Genome Assembly of Synthetic Allotetraploid Brassica napus Reveals Homoeologous Exchanges between Subgenomes.</title>
        <authorList>
            <person name="Davis J.T."/>
        </authorList>
    </citation>
    <scope>NUCLEOTIDE SEQUENCE [LARGE SCALE GENOMIC DNA]</scope>
    <source>
        <strain evidence="2">cv. Da-Ae</strain>
        <tissue evidence="1">Seedling</tissue>
    </source>
</reference>
<name>A0ABQ7YDX7_BRANA</name>
<proteinExistence type="predicted"/>
<dbReference type="Proteomes" id="UP000824890">
    <property type="component" value="Unassembled WGS sequence"/>
</dbReference>
<comment type="caution">
    <text evidence="1">The sequence shown here is derived from an EMBL/GenBank/DDBJ whole genome shotgun (WGS) entry which is preliminary data.</text>
</comment>
<gene>
    <name evidence="1" type="ORF">HID58_082516</name>
</gene>
<dbReference type="EMBL" id="JAGKQM010000018">
    <property type="protein sequence ID" value="KAH0865305.1"/>
    <property type="molecule type" value="Genomic_DNA"/>
</dbReference>